<dbReference type="GO" id="GO:0005737">
    <property type="term" value="C:cytoplasm"/>
    <property type="evidence" value="ECO:0007669"/>
    <property type="project" value="UniProtKB-SubCell"/>
</dbReference>
<organism evidence="14 15">
    <name type="scientific">Terrihabitans soli</name>
    <dbReference type="NCBI Taxonomy" id="708113"/>
    <lineage>
        <taxon>Bacteria</taxon>
        <taxon>Pseudomonadati</taxon>
        <taxon>Pseudomonadota</taxon>
        <taxon>Alphaproteobacteria</taxon>
        <taxon>Hyphomicrobiales</taxon>
        <taxon>Terrihabitans</taxon>
    </lineage>
</organism>
<keyword evidence="13" id="KW-0175">Coiled coil</keyword>
<dbReference type="Pfam" id="PF01025">
    <property type="entry name" value="GrpE"/>
    <property type="match status" value="1"/>
</dbReference>
<sequence>MTDSDINEQPAPEAGPDIEAAADAILKLAAENAELKDRALRTLAEMENLRKRTEKEVADSRAYAVTSFARDLLTVADNLSRALGSVPEGEDNAALKALTEGVGLTHRELESVLAKHGVAKVDPQPGERFDPNLHQAMFEVPDPSQPNGSVVQVVQPGFTISGRLLRPAMVGVSKGGPKPEAGLDRKA</sequence>
<dbReference type="PANTHER" id="PTHR21237">
    <property type="entry name" value="GRPE PROTEIN"/>
    <property type="match status" value="1"/>
</dbReference>
<reference evidence="14 15" key="1">
    <citation type="submission" date="2020-08" db="EMBL/GenBank/DDBJ databases">
        <title>Genome sequence of Rhizobiales bacterium strain IZ6.</title>
        <authorList>
            <person name="Nakai R."/>
            <person name="Naganuma T."/>
        </authorList>
    </citation>
    <scope>NUCLEOTIDE SEQUENCE [LARGE SCALE GENOMIC DNA]</scope>
    <source>
        <strain evidence="14 15">IZ6</strain>
    </source>
</reference>
<dbReference type="Gene3D" id="3.90.20.20">
    <property type="match status" value="1"/>
</dbReference>
<keyword evidence="5 10" id="KW-0346">Stress response</keyword>
<evidence type="ECO:0000256" key="13">
    <source>
        <dbReference type="SAM" id="Coils"/>
    </source>
</evidence>
<dbReference type="GO" id="GO:0051082">
    <property type="term" value="F:unfolded protein binding"/>
    <property type="evidence" value="ECO:0007669"/>
    <property type="project" value="TreeGrafter"/>
</dbReference>
<evidence type="ECO:0000256" key="9">
    <source>
        <dbReference type="ARBA" id="ARBA00076414"/>
    </source>
</evidence>
<dbReference type="InterPro" id="IPR000740">
    <property type="entry name" value="GrpE"/>
</dbReference>
<evidence type="ECO:0000256" key="12">
    <source>
        <dbReference type="RuleBase" id="RU004478"/>
    </source>
</evidence>
<evidence type="ECO:0000256" key="1">
    <source>
        <dbReference type="ARBA" id="ARBA00004496"/>
    </source>
</evidence>
<evidence type="ECO:0000256" key="5">
    <source>
        <dbReference type="ARBA" id="ARBA00023016"/>
    </source>
</evidence>
<dbReference type="SUPFAM" id="SSF51064">
    <property type="entry name" value="Head domain of nucleotide exchange factor GrpE"/>
    <property type="match status" value="1"/>
</dbReference>
<evidence type="ECO:0000256" key="2">
    <source>
        <dbReference type="ARBA" id="ARBA00009054"/>
    </source>
</evidence>
<name>A0A6S6QM13_9HYPH</name>
<gene>
    <name evidence="10 14" type="primary">grpE</name>
    <name evidence="14" type="ORF">IZ6_31180</name>
</gene>
<dbReference type="GO" id="GO:0000774">
    <property type="term" value="F:adenyl-nucleotide exchange factor activity"/>
    <property type="evidence" value="ECO:0007669"/>
    <property type="project" value="InterPro"/>
</dbReference>
<dbReference type="InterPro" id="IPR009012">
    <property type="entry name" value="GrpE_head"/>
</dbReference>
<keyword evidence="15" id="KW-1185">Reference proteome</keyword>
<dbReference type="FunFam" id="2.30.22.10:FF:000001">
    <property type="entry name" value="Protein GrpE"/>
    <property type="match status" value="1"/>
</dbReference>
<comment type="subunit">
    <text evidence="3 10">Homodimer.</text>
</comment>
<comment type="function">
    <text evidence="7 10 11">Participates actively in the response to hyperosmotic and heat shock by preventing the aggregation of stress-denatured proteins, in association with DnaK and GrpE. It is the nucleotide exchange factor for DnaK and may function as a thermosensor. Unfolded proteins bind initially to DnaJ; upon interaction with the DnaJ-bound protein, DnaK hydrolyzes its bound ATP, resulting in the formation of a stable complex. GrpE releases ADP from DnaK; ATP binding to DnaK triggers the release of the substrate protein, thus completing the reaction cycle. Several rounds of ATP-dependent interactions between DnaJ, DnaK and GrpE are required for fully efficient folding.</text>
</comment>
<evidence type="ECO:0000313" key="14">
    <source>
        <dbReference type="EMBL" id="BCJ92383.1"/>
    </source>
</evidence>
<keyword evidence="6 10" id="KW-0143">Chaperone</keyword>
<comment type="similarity">
    <text evidence="2 10 12">Belongs to the GrpE family.</text>
</comment>
<dbReference type="InterPro" id="IPR013805">
    <property type="entry name" value="GrpE_CC"/>
</dbReference>
<dbReference type="NCBIfam" id="NF010739">
    <property type="entry name" value="PRK14141.1"/>
    <property type="match status" value="1"/>
</dbReference>
<dbReference type="Proteomes" id="UP000515317">
    <property type="component" value="Chromosome"/>
</dbReference>
<dbReference type="KEGG" id="tso:IZ6_31180"/>
<dbReference type="AlphaFoldDB" id="A0A6S6QM13"/>
<dbReference type="Gene3D" id="2.30.22.10">
    <property type="entry name" value="Head domain of nucleotide exchange factor GrpE"/>
    <property type="match status" value="1"/>
</dbReference>
<accession>A0A6S6QM13</accession>
<comment type="subcellular location">
    <subcellularLocation>
        <location evidence="1 10">Cytoplasm</location>
    </subcellularLocation>
</comment>
<evidence type="ECO:0000256" key="3">
    <source>
        <dbReference type="ARBA" id="ARBA00011738"/>
    </source>
</evidence>
<dbReference type="EMBL" id="AP023361">
    <property type="protein sequence ID" value="BCJ92383.1"/>
    <property type="molecule type" value="Genomic_DNA"/>
</dbReference>
<dbReference type="RefSeq" id="WP_222875953.1">
    <property type="nucleotide sequence ID" value="NZ_AP023361.1"/>
</dbReference>
<protein>
    <recommendedName>
        <fullName evidence="8 10">Protein GrpE</fullName>
    </recommendedName>
    <alternativeName>
        <fullName evidence="9 10">HSP-70 cofactor</fullName>
    </alternativeName>
</protein>
<dbReference type="GO" id="GO:0006457">
    <property type="term" value="P:protein folding"/>
    <property type="evidence" value="ECO:0007669"/>
    <property type="project" value="InterPro"/>
</dbReference>
<dbReference type="PRINTS" id="PR00773">
    <property type="entry name" value="GRPEPROTEIN"/>
</dbReference>
<dbReference type="PROSITE" id="PS01071">
    <property type="entry name" value="GRPE"/>
    <property type="match status" value="1"/>
</dbReference>
<evidence type="ECO:0000256" key="7">
    <source>
        <dbReference type="ARBA" id="ARBA00053401"/>
    </source>
</evidence>
<evidence type="ECO:0000256" key="11">
    <source>
        <dbReference type="RuleBase" id="RU000639"/>
    </source>
</evidence>
<proteinExistence type="inferred from homology"/>
<evidence type="ECO:0000313" key="15">
    <source>
        <dbReference type="Proteomes" id="UP000515317"/>
    </source>
</evidence>
<dbReference type="GO" id="GO:0042803">
    <property type="term" value="F:protein homodimerization activity"/>
    <property type="evidence" value="ECO:0007669"/>
    <property type="project" value="InterPro"/>
</dbReference>
<evidence type="ECO:0000256" key="10">
    <source>
        <dbReference type="HAMAP-Rule" id="MF_01151"/>
    </source>
</evidence>
<feature type="coiled-coil region" evidence="13">
    <location>
        <begin position="18"/>
        <end position="63"/>
    </location>
</feature>
<evidence type="ECO:0000256" key="6">
    <source>
        <dbReference type="ARBA" id="ARBA00023186"/>
    </source>
</evidence>
<keyword evidence="4 10" id="KW-0963">Cytoplasm</keyword>
<dbReference type="GO" id="GO:0051087">
    <property type="term" value="F:protein-folding chaperone binding"/>
    <property type="evidence" value="ECO:0007669"/>
    <property type="project" value="InterPro"/>
</dbReference>
<evidence type="ECO:0000256" key="4">
    <source>
        <dbReference type="ARBA" id="ARBA00022490"/>
    </source>
</evidence>
<evidence type="ECO:0000256" key="8">
    <source>
        <dbReference type="ARBA" id="ARBA00072274"/>
    </source>
</evidence>
<dbReference type="HAMAP" id="MF_01151">
    <property type="entry name" value="GrpE"/>
    <property type="match status" value="1"/>
</dbReference>
<dbReference type="CDD" id="cd00446">
    <property type="entry name" value="GrpE"/>
    <property type="match status" value="1"/>
</dbReference>
<dbReference type="PANTHER" id="PTHR21237:SF23">
    <property type="entry name" value="GRPE PROTEIN HOMOLOG, MITOCHONDRIAL"/>
    <property type="match status" value="1"/>
</dbReference>
<dbReference type="SUPFAM" id="SSF58014">
    <property type="entry name" value="Coiled-coil domain of nucleotide exchange factor GrpE"/>
    <property type="match status" value="1"/>
</dbReference>